<dbReference type="InterPro" id="IPR044974">
    <property type="entry name" value="Disease_R_plants"/>
</dbReference>
<evidence type="ECO:0000256" key="4">
    <source>
        <dbReference type="ARBA" id="ARBA00022741"/>
    </source>
</evidence>
<keyword evidence="3" id="KW-0677">Repeat</keyword>
<dbReference type="SUPFAM" id="SSF52540">
    <property type="entry name" value="P-loop containing nucleoside triphosphate hydrolases"/>
    <property type="match status" value="1"/>
</dbReference>
<evidence type="ECO:0000256" key="1">
    <source>
        <dbReference type="ARBA" id="ARBA00008894"/>
    </source>
</evidence>
<dbReference type="STRING" id="65489.A0A0D3HPP9"/>
<feature type="domain" description="NB-ARC" evidence="8">
    <location>
        <begin position="291"/>
        <end position="384"/>
    </location>
</feature>
<evidence type="ECO:0000259" key="10">
    <source>
        <dbReference type="Pfam" id="PF23559"/>
    </source>
</evidence>
<dbReference type="Pfam" id="PF00931">
    <property type="entry name" value="NB-ARC"/>
    <property type="match status" value="2"/>
</dbReference>
<dbReference type="Gene3D" id="3.40.50.300">
    <property type="entry name" value="P-loop containing nucleotide triphosphate hydrolases"/>
    <property type="match status" value="1"/>
</dbReference>
<dbReference type="PRINTS" id="PR00364">
    <property type="entry name" value="DISEASERSIST"/>
</dbReference>
<protein>
    <recommendedName>
        <fullName evidence="14">NB-ARC domain-containing protein</fullName>
    </recommendedName>
</protein>
<dbReference type="InterPro" id="IPR055414">
    <property type="entry name" value="LRR_R13L4/SHOC2-like"/>
</dbReference>
<feature type="domain" description="Disease resistance R13L4/SHOC-2-like LRR" evidence="11">
    <location>
        <begin position="638"/>
        <end position="1005"/>
    </location>
</feature>
<keyword evidence="6" id="KW-0175">Coiled coil</keyword>
<keyword evidence="13" id="KW-1185">Reference proteome</keyword>
<keyword evidence="2" id="KW-0433">Leucine-rich repeat</keyword>
<dbReference type="GO" id="GO:0098542">
    <property type="term" value="P:defense response to other organism"/>
    <property type="evidence" value="ECO:0007669"/>
    <property type="project" value="TreeGrafter"/>
</dbReference>
<reference evidence="12" key="1">
    <citation type="journal article" date="2009" name="Rice">
        <title>De Novo Next Generation Sequencing of Plant Genomes.</title>
        <authorList>
            <person name="Rounsley S."/>
            <person name="Marri P.R."/>
            <person name="Yu Y."/>
            <person name="He R."/>
            <person name="Sisneros N."/>
            <person name="Goicoechea J.L."/>
            <person name="Lee S.J."/>
            <person name="Angelova A."/>
            <person name="Kudrna D."/>
            <person name="Luo M."/>
            <person name="Affourtit J."/>
            <person name="Desany B."/>
            <person name="Knight J."/>
            <person name="Niazi F."/>
            <person name="Egholm M."/>
            <person name="Wing R.A."/>
        </authorList>
    </citation>
    <scope>NUCLEOTIDE SEQUENCE [LARGE SCALE GENOMIC DNA]</scope>
    <source>
        <strain evidence="12">cv. IRGC 105608</strain>
    </source>
</reference>
<dbReference type="InterPro" id="IPR058922">
    <property type="entry name" value="WHD_DRP"/>
</dbReference>
<name>A0A0D3HPP9_9ORYZ</name>
<reference evidence="12" key="2">
    <citation type="submission" date="2015-03" db="UniProtKB">
        <authorList>
            <consortium name="EnsemblPlants"/>
        </authorList>
    </citation>
    <scope>IDENTIFICATION</scope>
</reference>
<evidence type="ECO:0000256" key="7">
    <source>
        <dbReference type="SAM" id="MobiDB-lite"/>
    </source>
</evidence>
<evidence type="ECO:0000313" key="12">
    <source>
        <dbReference type="EnsemblPlants" id="OBART11G22070.1"/>
    </source>
</evidence>
<evidence type="ECO:0000259" key="9">
    <source>
        <dbReference type="Pfam" id="PF18052"/>
    </source>
</evidence>
<dbReference type="EnsemblPlants" id="OBART11G22070.1">
    <property type="protein sequence ID" value="OBART11G22070.1"/>
    <property type="gene ID" value="OBART11G22070"/>
</dbReference>
<feature type="compositionally biased region" description="Acidic residues" evidence="7">
    <location>
        <begin position="900"/>
        <end position="910"/>
    </location>
</feature>
<sequence>MEASLGPIIAGLASRVLPEFVSWLRKEGKKFEGLQRDVDSIRDELELIDAAILDHRSNSGSNSQKVWISQVRRLANDIEDWIDQFRVAETKEARQELSGQILGLKQRCEKIGKEPPAPATSNNPPKNTGQKMVAMEGALDHHKLPPLPASRHKMVGMKGALEELRELVVRRSDRQSERKLRVICIVGFGGIGKTFLADKVYTSVSKDEYFPRHAWVNASGKRAGEVLKEILEELGKQVDKSKGKGIDGASSSSNIPEIDVHAASTSKRIQQVIRKVGVHGGSSSNEGPKINYASTETPLAENVDLKSCLGTNRYLIVIDDVQRREVLHGIIREFPADMEDSRIIVTTSVQSVAYDINSDSRHMYKVKTLSCDDPKELFFQVASMEKYPEVDRNETLSAIDRCDGLPLALVSIAEFMKRNVAEINTVSAKENVIAKICEEALQACRDCDDRCRDDRSAKGCDDGCCSDNNPLARMQRVLFDNYHSLHNDAIIQSCLLYFSMFPRGHPVKRNSLMRRWMAEELIQDGLSGTDPVDVAAKNLSVLIDRNVIQPIDENVKRCQPPGMMLEYISHKSMCEGFMRVLHCHQQPRTDEYIRRLSLHNYNGKNIAERDGSTLFSRLRTLAVFPAKLRDAVTVGLGVKFADYKLLRVLDLEQCNGLDNSHLQEICDTPLLLLRYLSLGGSITAVPRKIKRLKRLQTLDLRGSNANTVQAPFEAILLPELKHLLGVFRLSRFDFLEKGLKKKVSKTELETLAGFVIGKSRGISRLLFHMSMLRKIKIQCKPTADKANLTHVSRAIEKFIRNVHNTPGHRSLSIDLVGGCKTEFLDFLRAAPGTLNSLKLQGKLKEFPRFIVDLTGLTELCFWLTNLRGQDIISGVRGLGVLKYLKLVEDNLGDLVIESGPEPESESESESESEHGHQSKPVYFPSLKRICLKSSKELPGITIQSGAVKHIVSLHLFSPQLLDPSKIEIAKLKMLKEVALQKLVDKRKVITRWKEAAKRHPNRPNILEIEDP</sequence>
<dbReference type="InterPro" id="IPR027417">
    <property type="entry name" value="P-loop_NTPase"/>
</dbReference>
<dbReference type="PANTHER" id="PTHR23155:SF1227">
    <property type="entry name" value="OS11G0462500 PROTEIN"/>
    <property type="match status" value="1"/>
</dbReference>
<dbReference type="eggNOG" id="KOG4658">
    <property type="taxonomic scope" value="Eukaryota"/>
</dbReference>
<dbReference type="HOGENOM" id="CLU_000837_25_2_1"/>
<dbReference type="InterPro" id="IPR032675">
    <property type="entry name" value="LRR_dom_sf"/>
</dbReference>
<feature type="domain" description="NB-ARC" evidence="8">
    <location>
        <begin position="175"/>
        <end position="241"/>
    </location>
</feature>
<keyword evidence="4" id="KW-0547">Nucleotide-binding</keyword>
<proteinExistence type="inferred from homology"/>
<dbReference type="Gramene" id="OBART11G22070.1">
    <property type="protein sequence ID" value="OBART11G22070.1"/>
    <property type="gene ID" value="OBART11G22070"/>
</dbReference>
<dbReference type="InterPro" id="IPR002182">
    <property type="entry name" value="NB-ARC"/>
</dbReference>
<dbReference type="Pfam" id="PF23559">
    <property type="entry name" value="WHD_DRP"/>
    <property type="match status" value="1"/>
</dbReference>
<evidence type="ECO:0000259" key="11">
    <source>
        <dbReference type="Pfam" id="PF23598"/>
    </source>
</evidence>
<evidence type="ECO:0000256" key="5">
    <source>
        <dbReference type="ARBA" id="ARBA00022821"/>
    </source>
</evidence>
<comment type="similarity">
    <text evidence="1">Belongs to the disease resistance NB-LRR family.</text>
</comment>
<dbReference type="Gene3D" id="1.20.5.4130">
    <property type="match status" value="1"/>
</dbReference>
<dbReference type="PaxDb" id="65489-OBART11G22070.1"/>
<evidence type="ECO:0000256" key="2">
    <source>
        <dbReference type="ARBA" id="ARBA00022614"/>
    </source>
</evidence>
<accession>A0A0D3HPP9</accession>
<keyword evidence="5" id="KW-0611">Plant defense</keyword>
<dbReference type="Pfam" id="PF23598">
    <property type="entry name" value="LRR_14"/>
    <property type="match status" value="1"/>
</dbReference>
<feature type="domain" description="Disease resistance protein winged helix" evidence="10">
    <location>
        <begin position="500"/>
        <end position="559"/>
    </location>
</feature>
<evidence type="ECO:0000313" key="13">
    <source>
        <dbReference type="Proteomes" id="UP000026960"/>
    </source>
</evidence>
<evidence type="ECO:0008006" key="14">
    <source>
        <dbReference type="Google" id="ProtNLM"/>
    </source>
</evidence>
<dbReference type="Proteomes" id="UP000026960">
    <property type="component" value="Chromosome 11"/>
</dbReference>
<feature type="region of interest" description="Disordered" evidence="7">
    <location>
        <begin position="897"/>
        <end position="919"/>
    </location>
</feature>
<dbReference type="InterPro" id="IPR041118">
    <property type="entry name" value="Rx_N"/>
</dbReference>
<organism evidence="12">
    <name type="scientific">Oryza barthii</name>
    <dbReference type="NCBI Taxonomy" id="65489"/>
    <lineage>
        <taxon>Eukaryota</taxon>
        <taxon>Viridiplantae</taxon>
        <taxon>Streptophyta</taxon>
        <taxon>Embryophyta</taxon>
        <taxon>Tracheophyta</taxon>
        <taxon>Spermatophyta</taxon>
        <taxon>Magnoliopsida</taxon>
        <taxon>Liliopsida</taxon>
        <taxon>Poales</taxon>
        <taxon>Poaceae</taxon>
        <taxon>BOP clade</taxon>
        <taxon>Oryzoideae</taxon>
        <taxon>Oryzeae</taxon>
        <taxon>Oryzinae</taxon>
        <taxon>Oryza</taxon>
    </lineage>
</organism>
<dbReference type="AlphaFoldDB" id="A0A0D3HPP9"/>
<feature type="domain" description="Disease resistance N-terminal" evidence="9">
    <location>
        <begin position="14"/>
        <end position="93"/>
    </location>
</feature>
<evidence type="ECO:0000256" key="3">
    <source>
        <dbReference type="ARBA" id="ARBA00022737"/>
    </source>
</evidence>
<dbReference type="SUPFAM" id="SSF52058">
    <property type="entry name" value="L domain-like"/>
    <property type="match status" value="1"/>
</dbReference>
<evidence type="ECO:0000256" key="6">
    <source>
        <dbReference type="ARBA" id="ARBA00023054"/>
    </source>
</evidence>
<dbReference type="GO" id="GO:0043531">
    <property type="term" value="F:ADP binding"/>
    <property type="evidence" value="ECO:0007669"/>
    <property type="project" value="InterPro"/>
</dbReference>
<dbReference type="Pfam" id="PF18052">
    <property type="entry name" value="Rx_N"/>
    <property type="match status" value="1"/>
</dbReference>
<dbReference type="Gene3D" id="3.80.10.10">
    <property type="entry name" value="Ribonuclease Inhibitor"/>
    <property type="match status" value="1"/>
</dbReference>
<evidence type="ECO:0000259" key="8">
    <source>
        <dbReference type="Pfam" id="PF00931"/>
    </source>
</evidence>
<dbReference type="PANTHER" id="PTHR23155">
    <property type="entry name" value="DISEASE RESISTANCE PROTEIN RP"/>
    <property type="match status" value="1"/>
</dbReference>